<comment type="similarity">
    <text evidence="1">Belongs to the aldo/keto reductase family.</text>
</comment>
<accession>A0A179ESV4</accession>
<evidence type="ECO:0000256" key="2">
    <source>
        <dbReference type="ARBA" id="ARBA00023002"/>
    </source>
</evidence>
<keyword evidence="2" id="KW-0560">Oxidoreductase</keyword>
<dbReference type="Gene3D" id="3.20.20.100">
    <property type="entry name" value="NADP-dependent oxidoreductase domain"/>
    <property type="match status" value="1"/>
</dbReference>
<gene>
    <name evidence="8" type="ORF">A6E74_02480</name>
    <name evidence="7" type="ORF">ETH01_23960</name>
</gene>
<evidence type="ECO:0000256" key="4">
    <source>
        <dbReference type="PIRSR" id="PIRSR000097-2"/>
    </source>
</evidence>
<dbReference type="Pfam" id="PF00248">
    <property type="entry name" value="Aldo_ket_red"/>
    <property type="match status" value="1"/>
</dbReference>
<feature type="site" description="Lowers pKa of active site Tyr" evidence="5">
    <location>
        <position position="76"/>
    </location>
</feature>
<protein>
    <submittedName>
        <fullName evidence="8">2,5-diketo-D-gluconic acid reductase</fullName>
    </submittedName>
</protein>
<reference evidence="8 9" key="1">
    <citation type="submission" date="2016-04" db="EMBL/GenBank/DDBJ databases">
        <title>Draft genome of an Enterococcus thailandicus strain isolated from bovine feces.</title>
        <authorList>
            <person name="Beukers A.G."/>
            <person name="Zaheer R."/>
            <person name="Goji N."/>
            <person name="Cook S.R."/>
            <person name="Amoako K."/>
            <person name="Chaves A.V."/>
            <person name="Ward M.P."/>
            <person name="Mcallister T.A."/>
        </authorList>
    </citation>
    <scope>NUCLEOTIDE SEQUENCE [LARGE SCALE GENOMIC DNA]</scope>
    <source>
        <strain evidence="8 9">F0711D 46</strain>
    </source>
</reference>
<dbReference type="RefSeq" id="WP_067481832.1">
    <property type="nucleotide sequence ID" value="NZ_BJUG01000017.1"/>
</dbReference>
<evidence type="ECO:0000313" key="9">
    <source>
        <dbReference type="Proteomes" id="UP000078516"/>
    </source>
</evidence>
<dbReference type="OrthoDB" id="9804790at2"/>
<feature type="active site" description="Proton donor" evidence="3">
    <location>
        <position position="51"/>
    </location>
</feature>
<dbReference type="PROSITE" id="PS00062">
    <property type="entry name" value="ALDOKETO_REDUCTASE_2"/>
    <property type="match status" value="1"/>
</dbReference>
<dbReference type="SUPFAM" id="SSF51430">
    <property type="entry name" value="NAD(P)-linked oxidoreductase"/>
    <property type="match status" value="1"/>
</dbReference>
<dbReference type="PANTHER" id="PTHR43827:SF13">
    <property type="entry name" value="ALDO_KETO REDUCTASE FAMILY PROTEIN"/>
    <property type="match status" value="1"/>
</dbReference>
<evidence type="ECO:0000256" key="5">
    <source>
        <dbReference type="PIRSR" id="PIRSR000097-3"/>
    </source>
</evidence>
<evidence type="ECO:0000256" key="1">
    <source>
        <dbReference type="ARBA" id="ARBA00007905"/>
    </source>
</evidence>
<dbReference type="EMBL" id="BJUG01000017">
    <property type="protein sequence ID" value="GEK38109.1"/>
    <property type="molecule type" value="Genomic_DNA"/>
</dbReference>
<feature type="domain" description="NADP-dependent oxidoreductase" evidence="6">
    <location>
        <begin position="17"/>
        <end position="267"/>
    </location>
</feature>
<dbReference type="PROSITE" id="PS00798">
    <property type="entry name" value="ALDOKETO_REDUCTASE_1"/>
    <property type="match status" value="1"/>
</dbReference>
<feature type="binding site" evidence="4">
    <location>
        <position position="109"/>
    </location>
    <ligand>
        <name>substrate</name>
    </ligand>
</feature>
<evidence type="ECO:0000256" key="3">
    <source>
        <dbReference type="PIRSR" id="PIRSR000097-1"/>
    </source>
</evidence>
<dbReference type="PIRSF" id="PIRSF000097">
    <property type="entry name" value="AKR"/>
    <property type="match status" value="1"/>
</dbReference>
<evidence type="ECO:0000313" key="8">
    <source>
        <dbReference type="EMBL" id="OAQ56296.1"/>
    </source>
</evidence>
<dbReference type="PATRIC" id="fig|417368.6.peg.1378"/>
<evidence type="ECO:0000313" key="10">
    <source>
        <dbReference type="Proteomes" id="UP000321361"/>
    </source>
</evidence>
<proteinExistence type="inferred from homology"/>
<reference evidence="7 10" key="2">
    <citation type="submission" date="2019-07" db="EMBL/GenBank/DDBJ databases">
        <title>Whole genome shotgun sequence of Enterococcus thailandicus NBRC 101867.</title>
        <authorList>
            <person name="Hosoyama A."/>
            <person name="Uohara A."/>
            <person name="Ohji S."/>
            <person name="Ichikawa N."/>
        </authorList>
    </citation>
    <scope>NUCLEOTIDE SEQUENCE [LARGE SCALE GENOMIC DNA]</scope>
    <source>
        <strain evidence="7 10">NBRC 101867</strain>
    </source>
</reference>
<dbReference type="FunFam" id="3.20.20.100:FF:000002">
    <property type="entry name" value="2,5-diketo-D-gluconic acid reductase A"/>
    <property type="match status" value="1"/>
</dbReference>
<dbReference type="Proteomes" id="UP000078516">
    <property type="component" value="Unassembled WGS sequence"/>
</dbReference>
<dbReference type="Proteomes" id="UP000321361">
    <property type="component" value="Unassembled WGS sequence"/>
</dbReference>
<keyword evidence="9" id="KW-1185">Reference proteome</keyword>
<evidence type="ECO:0000313" key="7">
    <source>
        <dbReference type="EMBL" id="GEK38109.1"/>
    </source>
</evidence>
<comment type="caution">
    <text evidence="8">The sequence shown here is derived from an EMBL/GenBank/DDBJ whole genome shotgun (WGS) entry which is preliminary data.</text>
</comment>
<dbReference type="EMBL" id="LWMN01000010">
    <property type="protein sequence ID" value="OAQ56296.1"/>
    <property type="molecule type" value="Genomic_DNA"/>
</dbReference>
<evidence type="ECO:0000259" key="6">
    <source>
        <dbReference type="Pfam" id="PF00248"/>
    </source>
</evidence>
<dbReference type="InterPro" id="IPR018170">
    <property type="entry name" value="Aldo/ket_reductase_CS"/>
</dbReference>
<dbReference type="GO" id="GO:0016616">
    <property type="term" value="F:oxidoreductase activity, acting on the CH-OH group of donors, NAD or NADP as acceptor"/>
    <property type="evidence" value="ECO:0007669"/>
    <property type="project" value="UniProtKB-ARBA"/>
</dbReference>
<dbReference type="PANTHER" id="PTHR43827">
    <property type="entry name" value="2,5-DIKETO-D-GLUCONIC ACID REDUCTASE"/>
    <property type="match status" value="1"/>
</dbReference>
<dbReference type="AlphaFoldDB" id="A0A179ESV4"/>
<dbReference type="InterPro" id="IPR020471">
    <property type="entry name" value="AKR"/>
</dbReference>
<name>A0A179ESV4_ENTTH</name>
<sequence length="285" mass="32112">MILQENYLLNNGMKIPKVGFGTWMIDDKVVAQVVGDALALGYRHIDTAQAYGNERGVGEAIRDSGIDRSAIFLTSKVAAEHKTYNTAAKSINESLARLELETIDLMIIHAPQPWDEFREANYDEENIEVWHALEEAVREGKIRSIGLSNFNQHDIENILKHATIKPVVNQILAHISNTPFGLIDFCKKNDILIEAYSPVGHGELMKNVELKELAEKYQVSVPQLAIRYCLELGLLPLPKSANKEHIKMNGELDFKLSSKDLEKLKSVKMMDDYGESSNFPVYSKK</sequence>
<dbReference type="PRINTS" id="PR00069">
    <property type="entry name" value="ALDKETRDTASE"/>
</dbReference>
<dbReference type="CDD" id="cd19071">
    <property type="entry name" value="AKR_AKR1-5-like"/>
    <property type="match status" value="1"/>
</dbReference>
<dbReference type="InterPro" id="IPR036812">
    <property type="entry name" value="NAD(P)_OxRdtase_dom_sf"/>
</dbReference>
<dbReference type="InterPro" id="IPR023210">
    <property type="entry name" value="NADP_OxRdtase_dom"/>
</dbReference>
<organism evidence="8 9">
    <name type="scientific">Enterococcus thailandicus</name>
    <dbReference type="NCBI Taxonomy" id="417368"/>
    <lineage>
        <taxon>Bacteria</taxon>
        <taxon>Bacillati</taxon>
        <taxon>Bacillota</taxon>
        <taxon>Bacilli</taxon>
        <taxon>Lactobacillales</taxon>
        <taxon>Enterococcaceae</taxon>
        <taxon>Enterococcus</taxon>
    </lineage>
</organism>